<accession>A0AAU7JDK9</accession>
<evidence type="ECO:0000259" key="1">
    <source>
        <dbReference type="Pfam" id="PF03358"/>
    </source>
</evidence>
<name>A0AAU7JDK9_9HYPH</name>
<dbReference type="GO" id="GO:0016491">
    <property type="term" value="F:oxidoreductase activity"/>
    <property type="evidence" value="ECO:0007669"/>
    <property type="project" value="UniProtKB-KW"/>
</dbReference>
<dbReference type="InterPro" id="IPR050712">
    <property type="entry name" value="NAD(P)H-dep_reductase"/>
</dbReference>
<feature type="domain" description="NADPH-dependent FMN reductase-like" evidence="1">
    <location>
        <begin position="3"/>
        <end position="141"/>
    </location>
</feature>
<dbReference type="PANTHER" id="PTHR30543">
    <property type="entry name" value="CHROMATE REDUCTASE"/>
    <property type="match status" value="1"/>
</dbReference>
<keyword evidence="2" id="KW-0560">Oxidoreductase</keyword>
<evidence type="ECO:0000313" key="2">
    <source>
        <dbReference type="EMBL" id="XBO38400.1"/>
    </source>
</evidence>
<dbReference type="SUPFAM" id="SSF52218">
    <property type="entry name" value="Flavoproteins"/>
    <property type="match status" value="1"/>
</dbReference>
<dbReference type="EMBL" id="CP157484">
    <property type="protein sequence ID" value="XBO38400.1"/>
    <property type="molecule type" value="Genomic_DNA"/>
</dbReference>
<dbReference type="AlphaFoldDB" id="A0AAU7JDK9"/>
<proteinExistence type="predicted"/>
<dbReference type="InterPro" id="IPR029039">
    <property type="entry name" value="Flavoprotein-like_sf"/>
</dbReference>
<dbReference type="Gene3D" id="3.40.50.360">
    <property type="match status" value="1"/>
</dbReference>
<dbReference type="RefSeq" id="WP_406855237.1">
    <property type="nucleotide sequence ID" value="NZ_CP157484.1"/>
</dbReference>
<dbReference type="GO" id="GO:0010181">
    <property type="term" value="F:FMN binding"/>
    <property type="evidence" value="ECO:0007669"/>
    <property type="project" value="TreeGrafter"/>
</dbReference>
<dbReference type="GO" id="GO:0005829">
    <property type="term" value="C:cytosol"/>
    <property type="evidence" value="ECO:0007669"/>
    <property type="project" value="TreeGrafter"/>
</dbReference>
<organism evidence="2">
    <name type="scientific">Alsobacter sp. KACC 23698</name>
    <dbReference type="NCBI Taxonomy" id="3149229"/>
    <lineage>
        <taxon>Bacteria</taxon>
        <taxon>Pseudomonadati</taxon>
        <taxon>Pseudomonadota</taxon>
        <taxon>Alphaproteobacteria</taxon>
        <taxon>Hyphomicrobiales</taxon>
        <taxon>Alsobacteraceae</taxon>
        <taxon>Alsobacter</taxon>
    </lineage>
</organism>
<dbReference type="PANTHER" id="PTHR30543:SF21">
    <property type="entry name" value="NAD(P)H-DEPENDENT FMN REDUCTASE LOT6"/>
    <property type="match status" value="1"/>
</dbReference>
<gene>
    <name evidence="2" type="ORF">ABEG18_22280</name>
</gene>
<dbReference type="Pfam" id="PF03358">
    <property type="entry name" value="FMN_red"/>
    <property type="match status" value="1"/>
</dbReference>
<sequence>MIRILALCGSLRGVSRNRQALLAARKLAPAECEIALWEGLGGLPPFSPDLDQPGLPLPGAVAAFHAEVEQADGLLVACPEYAHGIPGAFKNALDWLVGSSVFPGKPVALINVAPHASFAQAQLREVLATMSAEIVDEACLTVAFPRPEAPGSTHAFEAALRSALDDFVRRLADIRDHGAAGGEGPPAPML</sequence>
<reference evidence="2" key="1">
    <citation type="submission" date="2024-05" db="EMBL/GenBank/DDBJ databases">
        <authorList>
            <person name="Kim S."/>
            <person name="Heo J."/>
            <person name="Choi H."/>
            <person name="Choi Y."/>
            <person name="Kwon S.-W."/>
            <person name="Kim Y."/>
        </authorList>
    </citation>
    <scope>NUCLEOTIDE SEQUENCE</scope>
    <source>
        <strain evidence="2">KACC 23698</strain>
    </source>
</reference>
<dbReference type="InterPro" id="IPR005025">
    <property type="entry name" value="FMN_Rdtase-like_dom"/>
</dbReference>
<protein>
    <submittedName>
        <fullName evidence="2">NADPH-dependent FMN reductase</fullName>
        <ecNumber evidence="2">1.-.-.-</ecNumber>
    </submittedName>
</protein>
<dbReference type="EC" id="1.-.-.-" evidence="2"/>